<organism evidence="2 3">
    <name type="scientific">Oryza meyeriana var. granulata</name>
    <dbReference type="NCBI Taxonomy" id="110450"/>
    <lineage>
        <taxon>Eukaryota</taxon>
        <taxon>Viridiplantae</taxon>
        <taxon>Streptophyta</taxon>
        <taxon>Embryophyta</taxon>
        <taxon>Tracheophyta</taxon>
        <taxon>Spermatophyta</taxon>
        <taxon>Magnoliopsida</taxon>
        <taxon>Liliopsida</taxon>
        <taxon>Poales</taxon>
        <taxon>Poaceae</taxon>
        <taxon>BOP clade</taxon>
        <taxon>Oryzoideae</taxon>
        <taxon>Oryzeae</taxon>
        <taxon>Oryzinae</taxon>
        <taxon>Oryza</taxon>
        <taxon>Oryza meyeriana</taxon>
    </lineage>
</organism>
<dbReference type="EMBL" id="SPHZ02000001">
    <property type="protein sequence ID" value="KAF0935535.1"/>
    <property type="molecule type" value="Genomic_DNA"/>
</dbReference>
<feature type="compositionally biased region" description="Basic and acidic residues" evidence="1">
    <location>
        <begin position="19"/>
        <end position="30"/>
    </location>
</feature>
<comment type="caution">
    <text evidence="2">The sequence shown here is derived from an EMBL/GenBank/DDBJ whole genome shotgun (WGS) entry which is preliminary data.</text>
</comment>
<feature type="compositionally biased region" description="Gly residues" evidence="1">
    <location>
        <begin position="119"/>
        <end position="132"/>
    </location>
</feature>
<feature type="region of interest" description="Disordered" evidence="1">
    <location>
        <begin position="1"/>
        <end position="147"/>
    </location>
</feature>
<evidence type="ECO:0000313" key="3">
    <source>
        <dbReference type="Proteomes" id="UP000479710"/>
    </source>
</evidence>
<feature type="compositionally biased region" description="Basic residues" evidence="1">
    <location>
        <begin position="1"/>
        <end position="11"/>
    </location>
</feature>
<name>A0A6G1FFG2_9ORYZ</name>
<evidence type="ECO:0000256" key="1">
    <source>
        <dbReference type="SAM" id="MobiDB-lite"/>
    </source>
</evidence>
<gene>
    <name evidence="2" type="ORF">E2562_034324</name>
</gene>
<proteinExistence type="predicted"/>
<protein>
    <submittedName>
        <fullName evidence="2">Uncharacterized protein</fullName>
    </submittedName>
</protein>
<evidence type="ECO:0000313" key="2">
    <source>
        <dbReference type="EMBL" id="KAF0935535.1"/>
    </source>
</evidence>
<accession>A0A6G1FFG2</accession>
<sequence>MPAPARMRRDRRSYGTQPAEERRGRGDDLRGQATTARSRSGAAVFLQSTSDGDDEFDSMTSGARCEGEQKPTAATRSRTPCGGAGAEGGDDVGGGGDASSSRRSTGWKRCFSRYFSDRGAGGRAPGSVGGGGSERRGRTGALTGVGR</sequence>
<feature type="compositionally biased region" description="Gly residues" evidence="1">
    <location>
        <begin position="82"/>
        <end position="97"/>
    </location>
</feature>
<dbReference type="Proteomes" id="UP000479710">
    <property type="component" value="Unassembled WGS sequence"/>
</dbReference>
<keyword evidence="3" id="KW-1185">Reference proteome</keyword>
<reference evidence="2 3" key="1">
    <citation type="submission" date="2019-11" db="EMBL/GenBank/DDBJ databases">
        <title>Whole genome sequence of Oryza granulata.</title>
        <authorList>
            <person name="Li W."/>
        </authorList>
    </citation>
    <scope>NUCLEOTIDE SEQUENCE [LARGE SCALE GENOMIC DNA]</scope>
    <source>
        <strain evidence="3">cv. Menghai</strain>
        <tissue evidence="2">Leaf</tissue>
    </source>
</reference>
<dbReference type="AlphaFoldDB" id="A0A6G1FFG2"/>